<keyword evidence="2" id="KW-1185">Reference proteome</keyword>
<proteinExistence type="predicted"/>
<evidence type="ECO:0000313" key="2">
    <source>
        <dbReference type="Proteomes" id="UP000516028"/>
    </source>
</evidence>
<reference evidence="1 2" key="1">
    <citation type="submission" date="2020-08" db="EMBL/GenBank/DDBJ databases">
        <title>Genome sequence of Diaphorobacter aerolatus KACC 16536T.</title>
        <authorList>
            <person name="Hyun D.-W."/>
            <person name="Bae J.-W."/>
        </authorList>
    </citation>
    <scope>NUCLEOTIDE SEQUENCE [LARGE SCALE GENOMIC DNA]</scope>
    <source>
        <strain evidence="1 2">KACC 16536</strain>
    </source>
</reference>
<organism evidence="1 2">
    <name type="scientific">Diaphorobacter aerolatus</name>
    <dbReference type="NCBI Taxonomy" id="1288495"/>
    <lineage>
        <taxon>Bacteria</taxon>
        <taxon>Pseudomonadati</taxon>
        <taxon>Pseudomonadota</taxon>
        <taxon>Betaproteobacteria</taxon>
        <taxon>Burkholderiales</taxon>
        <taxon>Comamonadaceae</taxon>
        <taxon>Diaphorobacter</taxon>
    </lineage>
</organism>
<dbReference type="AlphaFoldDB" id="A0A7H0GPW3"/>
<dbReference type="Proteomes" id="UP000516028">
    <property type="component" value="Chromosome"/>
</dbReference>
<accession>A0A7H0GPW3</accession>
<dbReference type="KEGG" id="daer:H9K75_11475"/>
<dbReference type="EMBL" id="CP060783">
    <property type="protein sequence ID" value="QNP50329.1"/>
    <property type="molecule type" value="Genomic_DNA"/>
</dbReference>
<sequence>MSKMKAKSLKKPSSESWCVDVYEHDRGWGQRLEDHFKFPSEAEAAKYASEANFRFREQGDDECFALAHPPYIQKNF</sequence>
<name>A0A7H0GPW3_9BURK</name>
<protein>
    <submittedName>
        <fullName evidence="1">Uncharacterized protein</fullName>
    </submittedName>
</protein>
<dbReference type="RefSeq" id="WP_187725836.1">
    <property type="nucleotide sequence ID" value="NZ_CP060783.1"/>
</dbReference>
<evidence type="ECO:0000313" key="1">
    <source>
        <dbReference type="EMBL" id="QNP50329.1"/>
    </source>
</evidence>
<gene>
    <name evidence="1" type="ORF">H9K75_11475</name>
</gene>